<feature type="compositionally biased region" description="Basic and acidic residues" evidence="1">
    <location>
        <begin position="256"/>
        <end position="268"/>
    </location>
</feature>
<evidence type="ECO:0000313" key="3">
    <source>
        <dbReference type="Proteomes" id="UP000799776"/>
    </source>
</evidence>
<dbReference type="OrthoDB" id="422106at2759"/>
<comment type="caution">
    <text evidence="2">The sequence shown here is derived from an EMBL/GenBank/DDBJ whole genome shotgun (WGS) entry which is preliminary data.</text>
</comment>
<feature type="region of interest" description="Disordered" evidence="1">
    <location>
        <begin position="395"/>
        <end position="435"/>
    </location>
</feature>
<sequence>MAADMDIDMDIDLSTGPDIAELEDEAMRIDGSVPIIQDIGANGQTQDVAEPAAEKVHIRGLDNLTTGDIKAFAQEHFPSDQYQRVEWIDDTSANILYETSEAAFSALTALTDPEITDPTSISTLELRQAKRSSSHPESVLYIRQAVVTDVKKPRAHEASRFYLMNPDKDPRERRKQQGPRRDGGDEFNRRRFDDREHKRRQDQNGSYDVSMYDDDTAEPAPRPRQPRRRDSYSSSDAGSRRRSNVRGRGRPVGDLLDSRSASKSDGRLRNRSASPLRDGDGRYGFSEDTDAAARRVRRRKLFASKRTHPNKRSRELFPNRTSMSNHRRSDALDRDETADLFATTSPNSTKGRSLADRISGTGGATLLQEEGFSIRGSAQADVTNGFSIRGAGTGNTDVRELFPLKSGGSNSGKELFGEKIKGRGGPRRKAEDMYF</sequence>
<dbReference type="InterPro" id="IPR019416">
    <property type="entry name" value="NCBP3"/>
</dbReference>
<name>A0A9P4HQM1_9PEZI</name>
<dbReference type="GO" id="GO:0005634">
    <property type="term" value="C:nucleus"/>
    <property type="evidence" value="ECO:0007669"/>
    <property type="project" value="TreeGrafter"/>
</dbReference>
<dbReference type="GO" id="GO:0000340">
    <property type="term" value="F:RNA 7-methylguanosine cap binding"/>
    <property type="evidence" value="ECO:0007669"/>
    <property type="project" value="InterPro"/>
</dbReference>
<feature type="compositionally biased region" description="Basic and acidic residues" evidence="1">
    <location>
        <begin position="179"/>
        <end position="202"/>
    </location>
</feature>
<feature type="region of interest" description="Disordered" evidence="1">
    <location>
        <begin position="157"/>
        <end position="286"/>
    </location>
</feature>
<evidence type="ECO:0000256" key="1">
    <source>
        <dbReference type="SAM" id="MobiDB-lite"/>
    </source>
</evidence>
<organism evidence="2 3">
    <name type="scientific">Saccharata proteae CBS 121410</name>
    <dbReference type="NCBI Taxonomy" id="1314787"/>
    <lineage>
        <taxon>Eukaryota</taxon>
        <taxon>Fungi</taxon>
        <taxon>Dikarya</taxon>
        <taxon>Ascomycota</taxon>
        <taxon>Pezizomycotina</taxon>
        <taxon>Dothideomycetes</taxon>
        <taxon>Dothideomycetes incertae sedis</taxon>
        <taxon>Botryosphaeriales</taxon>
        <taxon>Saccharataceae</taxon>
        <taxon>Saccharata</taxon>
    </lineage>
</organism>
<evidence type="ECO:0000313" key="2">
    <source>
        <dbReference type="EMBL" id="KAF2086095.1"/>
    </source>
</evidence>
<feature type="region of interest" description="Disordered" evidence="1">
    <location>
        <begin position="300"/>
        <end position="331"/>
    </location>
</feature>
<dbReference type="Proteomes" id="UP000799776">
    <property type="component" value="Unassembled WGS sequence"/>
</dbReference>
<feature type="compositionally biased region" description="Basic residues" evidence="1">
    <location>
        <begin position="240"/>
        <end position="249"/>
    </location>
</feature>
<dbReference type="GO" id="GO:0003729">
    <property type="term" value="F:mRNA binding"/>
    <property type="evidence" value="ECO:0007669"/>
    <property type="project" value="InterPro"/>
</dbReference>
<feature type="compositionally biased region" description="Basic residues" evidence="1">
    <location>
        <begin position="300"/>
        <end position="311"/>
    </location>
</feature>
<accession>A0A9P4HQM1</accession>
<dbReference type="PANTHER" id="PTHR16291:SF0">
    <property type="entry name" value="NUCLEAR CAP-BINDING PROTEIN SUBUNIT 3"/>
    <property type="match status" value="1"/>
</dbReference>
<protein>
    <submittedName>
        <fullName evidence="2">Uncharacterized protein</fullName>
    </submittedName>
</protein>
<proteinExistence type="predicted"/>
<dbReference type="AlphaFoldDB" id="A0A9P4HQM1"/>
<gene>
    <name evidence="2" type="ORF">K490DRAFT_45214</name>
</gene>
<dbReference type="Pfam" id="PF10309">
    <property type="entry name" value="NCBP3"/>
    <property type="match status" value="1"/>
</dbReference>
<reference evidence="2" key="1">
    <citation type="journal article" date="2020" name="Stud. Mycol.">
        <title>101 Dothideomycetes genomes: a test case for predicting lifestyles and emergence of pathogens.</title>
        <authorList>
            <person name="Haridas S."/>
            <person name="Albert R."/>
            <person name="Binder M."/>
            <person name="Bloem J."/>
            <person name="Labutti K."/>
            <person name="Salamov A."/>
            <person name="Andreopoulos B."/>
            <person name="Baker S."/>
            <person name="Barry K."/>
            <person name="Bills G."/>
            <person name="Bluhm B."/>
            <person name="Cannon C."/>
            <person name="Castanera R."/>
            <person name="Culley D."/>
            <person name="Daum C."/>
            <person name="Ezra D."/>
            <person name="Gonzalez J."/>
            <person name="Henrissat B."/>
            <person name="Kuo A."/>
            <person name="Liang C."/>
            <person name="Lipzen A."/>
            <person name="Lutzoni F."/>
            <person name="Magnuson J."/>
            <person name="Mondo S."/>
            <person name="Nolan M."/>
            <person name="Ohm R."/>
            <person name="Pangilinan J."/>
            <person name="Park H.-J."/>
            <person name="Ramirez L."/>
            <person name="Alfaro M."/>
            <person name="Sun H."/>
            <person name="Tritt A."/>
            <person name="Yoshinaga Y."/>
            <person name="Zwiers L.-H."/>
            <person name="Turgeon B."/>
            <person name="Goodwin S."/>
            <person name="Spatafora J."/>
            <person name="Crous P."/>
            <person name="Grigoriev I."/>
        </authorList>
    </citation>
    <scope>NUCLEOTIDE SEQUENCE</scope>
    <source>
        <strain evidence="2">CBS 121410</strain>
    </source>
</reference>
<dbReference type="EMBL" id="ML978726">
    <property type="protein sequence ID" value="KAF2086095.1"/>
    <property type="molecule type" value="Genomic_DNA"/>
</dbReference>
<dbReference type="PANTHER" id="PTHR16291">
    <property type="entry name" value="NUCLEAR CAP-BINDING PROTEIN SUBUNIT 3"/>
    <property type="match status" value="1"/>
</dbReference>
<keyword evidence="3" id="KW-1185">Reference proteome</keyword>